<proteinExistence type="predicted"/>
<accession>A0AAV4FFF3</accession>
<dbReference type="Proteomes" id="UP000762676">
    <property type="component" value="Unassembled WGS sequence"/>
</dbReference>
<organism evidence="3 4">
    <name type="scientific">Elysia marginata</name>
    <dbReference type="NCBI Taxonomy" id="1093978"/>
    <lineage>
        <taxon>Eukaryota</taxon>
        <taxon>Metazoa</taxon>
        <taxon>Spiralia</taxon>
        <taxon>Lophotrochozoa</taxon>
        <taxon>Mollusca</taxon>
        <taxon>Gastropoda</taxon>
        <taxon>Heterobranchia</taxon>
        <taxon>Euthyneura</taxon>
        <taxon>Panpulmonata</taxon>
        <taxon>Sacoglossa</taxon>
        <taxon>Placobranchoidea</taxon>
        <taxon>Plakobranchidae</taxon>
        <taxon>Elysia</taxon>
    </lineage>
</organism>
<dbReference type="InterPro" id="IPR036770">
    <property type="entry name" value="Ankyrin_rpt-contain_sf"/>
</dbReference>
<comment type="caution">
    <text evidence="3">The sequence shown here is derived from an EMBL/GenBank/DDBJ whole genome shotgun (WGS) entry which is preliminary data.</text>
</comment>
<dbReference type="PANTHER" id="PTHR24198">
    <property type="entry name" value="ANKYRIN REPEAT AND PROTEIN KINASE DOMAIN-CONTAINING PROTEIN"/>
    <property type="match status" value="1"/>
</dbReference>
<keyword evidence="4" id="KW-1185">Reference proteome</keyword>
<name>A0AAV4FFF3_9GAST</name>
<dbReference type="SMART" id="SM00248">
    <property type="entry name" value="ANK"/>
    <property type="match status" value="3"/>
</dbReference>
<evidence type="ECO:0000256" key="1">
    <source>
        <dbReference type="ARBA" id="ARBA00022737"/>
    </source>
</evidence>
<evidence type="ECO:0000313" key="3">
    <source>
        <dbReference type="EMBL" id="GFR71636.1"/>
    </source>
</evidence>
<sequence>MAHGSFDFALELRQKQTGIYKNVIAITQLRHQKSAIMAFFGETTPELLCEPLTLEVTANCSCGRFFEQHPTIIEDTEGERLEIFLHTLLQGNCKCIMLNSDLKAGRDSTNKSSKTWLHVAAALGSQELMEVLLMKSPQHLNTATSLYCHTPLSLAVMQTKGELVSWLCNQPEINPNIKSKNEKHTPLVDAILAEKYHIVEILVNSSKVDVNAVSIF</sequence>
<evidence type="ECO:0000313" key="4">
    <source>
        <dbReference type="Proteomes" id="UP000762676"/>
    </source>
</evidence>
<dbReference type="EMBL" id="BMAT01000715">
    <property type="protein sequence ID" value="GFR71636.1"/>
    <property type="molecule type" value="Genomic_DNA"/>
</dbReference>
<reference evidence="3 4" key="1">
    <citation type="journal article" date="2021" name="Elife">
        <title>Chloroplast acquisition without the gene transfer in kleptoplastic sea slugs, Plakobranchus ocellatus.</title>
        <authorList>
            <person name="Maeda T."/>
            <person name="Takahashi S."/>
            <person name="Yoshida T."/>
            <person name="Shimamura S."/>
            <person name="Takaki Y."/>
            <person name="Nagai Y."/>
            <person name="Toyoda A."/>
            <person name="Suzuki Y."/>
            <person name="Arimoto A."/>
            <person name="Ishii H."/>
            <person name="Satoh N."/>
            <person name="Nishiyama T."/>
            <person name="Hasebe M."/>
            <person name="Maruyama T."/>
            <person name="Minagawa J."/>
            <person name="Obokata J."/>
            <person name="Shigenobu S."/>
        </authorList>
    </citation>
    <scope>NUCLEOTIDE SEQUENCE [LARGE SCALE GENOMIC DNA]</scope>
</reference>
<dbReference type="Pfam" id="PF12796">
    <property type="entry name" value="Ank_2"/>
    <property type="match status" value="1"/>
</dbReference>
<protein>
    <submittedName>
        <fullName evidence="3">Ankyrin repeat-containing domain</fullName>
    </submittedName>
</protein>
<evidence type="ECO:0000256" key="2">
    <source>
        <dbReference type="ARBA" id="ARBA00023043"/>
    </source>
</evidence>
<dbReference type="Gene3D" id="1.25.40.20">
    <property type="entry name" value="Ankyrin repeat-containing domain"/>
    <property type="match status" value="1"/>
</dbReference>
<gene>
    <name evidence="3" type="ORF">ElyMa_000357600</name>
</gene>
<keyword evidence="1" id="KW-0677">Repeat</keyword>
<dbReference type="SUPFAM" id="SSF48403">
    <property type="entry name" value="Ankyrin repeat"/>
    <property type="match status" value="1"/>
</dbReference>
<keyword evidence="2" id="KW-0040">ANK repeat</keyword>
<dbReference type="AlphaFoldDB" id="A0AAV4FFF3"/>
<dbReference type="InterPro" id="IPR002110">
    <property type="entry name" value="Ankyrin_rpt"/>
</dbReference>
<dbReference type="PANTHER" id="PTHR24198:SF165">
    <property type="entry name" value="ANKYRIN REPEAT-CONTAINING PROTEIN-RELATED"/>
    <property type="match status" value="1"/>
</dbReference>